<gene>
    <name evidence="2" type="ORF">CXY01_21800</name>
</gene>
<protein>
    <submittedName>
        <fullName evidence="2">Uncharacterized protein</fullName>
    </submittedName>
</protein>
<evidence type="ECO:0000256" key="1">
    <source>
        <dbReference type="SAM" id="Phobius"/>
    </source>
</evidence>
<feature type="transmembrane region" description="Helical" evidence="1">
    <location>
        <begin position="274"/>
        <end position="294"/>
    </location>
</feature>
<name>A0A510V8R4_9CELL</name>
<sequence length="445" mass="47950">MTTELAPSEDATRSLPLARRLVRYPVVQFLIVFACALLVSAPFLGQRIRETPGISPQDELSYIDTLVRIQDGQLLMRQGETLDEETLQELGCRGVDASALVPDVAVCKGTSSSDVEFYNTADIDPPVYHWTVAALSYLPFDVGVTQNMITAARLLGIVWCALTMTLIFFLARRLGAPVAAAAAASSTVLWLSIVNIQFQYVTPHSTGALVGAVVALVVASRLQDKVGWWLVTLAALLAATVKLTNLVIVMAGCAAFLAAFAWHREEGPRPRRRLWDAVNLGATAVAATLAWVVIRRLTRTSDVEPYPWAVVDSLSLPQVLENLGAFVYPWSTGTARGFAILLAVAVFGVAGWLVLSRDTAAVQRNLAIGLLASAALAPIALVVMNWVVTRYYVPTQGRYGLSLVPLAVALAASQVRARWLQITLVVVSLVAFWLAWQSAPSLAGS</sequence>
<keyword evidence="3" id="KW-1185">Reference proteome</keyword>
<dbReference type="OrthoDB" id="4824358at2"/>
<feature type="transmembrane region" description="Helical" evidence="1">
    <location>
        <begin position="206"/>
        <end position="223"/>
    </location>
</feature>
<proteinExistence type="predicted"/>
<accession>A0A510V8R4</accession>
<feature type="transmembrane region" description="Helical" evidence="1">
    <location>
        <begin position="419"/>
        <end position="436"/>
    </location>
</feature>
<keyword evidence="1" id="KW-0812">Transmembrane</keyword>
<feature type="transmembrane region" description="Helical" evidence="1">
    <location>
        <begin position="367"/>
        <end position="389"/>
    </location>
</feature>
<dbReference type="AlphaFoldDB" id="A0A510V8R4"/>
<dbReference type="Proteomes" id="UP000321118">
    <property type="component" value="Unassembled WGS sequence"/>
</dbReference>
<evidence type="ECO:0000313" key="3">
    <source>
        <dbReference type="Proteomes" id="UP000321118"/>
    </source>
</evidence>
<feature type="transmembrane region" description="Helical" evidence="1">
    <location>
        <begin position="229"/>
        <end position="262"/>
    </location>
</feature>
<keyword evidence="1" id="KW-1133">Transmembrane helix</keyword>
<dbReference type="RefSeq" id="WP_146927451.1">
    <property type="nucleotide sequence ID" value="NZ_BJUB01000006.1"/>
</dbReference>
<keyword evidence="1" id="KW-0472">Membrane</keyword>
<organism evidence="2 3">
    <name type="scientific">Cellulomonas xylanilytica</name>
    <dbReference type="NCBI Taxonomy" id="233583"/>
    <lineage>
        <taxon>Bacteria</taxon>
        <taxon>Bacillati</taxon>
        <taxon>Actinomycetota</taxon>
        <taxon>Actinomycetes</taxon>
        <taxon>Micrococcales</taxon>
        <taxon>Cellulomonadaceae</taxon>
        <taxon>Cellulomonas</taxon>
    </lineage>
</organism>
<feature type="transmembrane region" description="Helical" evidence="1">
    <location>
        <begin position="337"/>
        <end position="355"/>
    </location>
</feature>
<feature type="transmembrane region" description="Helical" evidence="1">
    <location>
        <begin position="154"/>
        <end position="171"/>
    </location>
</feature>
<dbReference type="EMBL" id="BJUB01000006">
    <property type="protein sequence ID" value="GEK21660.1"/>
    <property type="molecule type" value="Genomic_DNA"/>
</dbReference>
<comment type="caution">
    <text evidence="2">The sequence shown here is derived from an EMBL/GenBank/DDBJ whole genome shotgun (WGS) entry which is preliminary data.</text>
</comment>
<feature type="transmembrane region" description="Helical" evidence="1">
    <location>
        <begin position="177"/>
        <end position="194"/>
    </location>
</feature>
<reference evidence="2 3" key="1">
    <citation type="submission" date="2019-07" db="EMBL/GenBank/DDBJ databases">
        <title>Whole genome shotgun sequence of Cellulomonas xylanilytica NBRC 101102.</title>
        <authorList>
            <person name="Hosoyama A."/>
            <person name="Uohara A."/>
            <person name="Ohji S."/>
            <person name="Ichikawa N."/>
        </authorList>
    </citation>
    <scope>NUCLEOTIDE SEQUENCE [LARGE SCALE GENOMIC DNA]</scope>
    <source>
        <strain evidence="2 3">NBRC 101102</strain>
    </source>
</reference>
<evidence type="ECO:0000313" key="2">
    <source>
        <dbReference type="EMBL" id="GEK21660.1"/>
    </source>
</evidence>
<feature type="transmembrane region" description="Helical" evidence="1">
    <location>
        <begin position="26"/>
        <end position="45"/>
    </location>
</feature>